<dbReference type="EMBL" id="OIVN01000455">
    <property type="protein sequence ID" value="SPC80531.1"/>
    <property type="molecule type" value="Genomic_DNA"/>
</dbReference>
<organism evidence="1">
    <name type="scientific">Fagus sylvatica</name>
    <name type="common">Beechnut</name>
    <dbReference type="NCBI Taxonomy" id="28930"/>
    <lineage>
        <taxon>Eukaryota</taxon>
        <taxon>Viridiplantae</taxon>
        <taxon>Streptophyta</taxon>
        <taxon>Embryophyta</taxon>
        <taxon>Tracheophyta</taxon>
        <taxon>Spermatophyta</taxon>
        <taxon>Magnoliopsida</taxon>
        <taxon>eudicotyledons</taxon>
        <taxon>Gunneridae</taxon>
        <taxon>Pentapetalae</taxon>
        <taxon>rosids</taxon>
        <taxon>fabids</taxon>
        <taxon>Fagales</taxon>
        <taxon>Fagaceae</taxon>
        <taxon>Fagus</taxon>
    </lineage>
</organism>
<dbReference type="SUPFAM" id="SSF52058">
    <property type="entry name" value="L domain-like"/>
    <property type="match status" value="1"/>
</dbReference>
<reference evidence="1" key="1">
    <citation type="submission" date="2018-02" db="EMBL/GenBank/DDBJ databases">
        <authorList>
            <person name="Cohen D.B."/>
            <person name="Kent A.D."/>
        </authorList>
    </citation>
    <scope>NUCLEOTIDE SEQUENCE</scope>
</reference>
<dbReference type="AlphaFoldDB" id="A0A2N9F0Y6"/>
<name>A0A2N9F0Y6_FAGSY</name>
<dbReference type="InterPro" id="IPR032675">
    <property type="entry name" value="LRR_dom_sf"/>
</dbReference>
<protein>
    <submittedName>
        <fullName evidence="1">Uncharacterized protein</fullName>
    </submittedName>
</protein>
<evidence type="ECO:0000313" key="1">
    <source>
        <dbReference type="EMBL" id="SPC80531.1"/>
    </source>
</evidence>
<dbReference type="Gene3D" id="3.80.10.10">
    <property type="entry name" value="Ribonuclease Inhibitor"/>
    <property type="match status" value="1"/>
</dbReference>
<accession>A0A2N9F0Y6</accession>
<proteinExistence type="predicted"/>
<sequence>MYLFVGIEGSPSREILDSYSWSTDITKEQYRVQFNLLPDSLQGMNSPKEWFLSDCNLSDEAIPEDPGSLCSLQSLDLQSNCAALERMPNLSKISRMQTLSLTNFHKLVEIPGLDKLLKFIRNPSHGRVQQYNKYFQAKHPTGFLIGARIKDEGGLDMFSKEAFNDEEAGPSHGWLEEDPTNFKFLELEYCPKSQWADTERVYDLVKRRIVEIEVKEGRSLSGDEQDAIFHSVVGSKPNYVHGQGYMVKPPALSSKNVMNSIVNSRIEKATRGRTY</sequence>
<gene>
    <name evidence="1" type="ORF">FSB_LOCUS8413</name>
</gene>